<proteinExistence type="predicted"/>
<dbReference type="VEuPathDB" id="CryptoDB:Vbra_15510"/>
<name>A0A0G4FIT7_VITBC</name>
<dbReference type="InterPro" id="IPR000719">
    <property type="entry name" value="Prot_kinase_dom"/>
</dbReference>
<evidence type="ECO:0000313" key="4">
    <source>
        <dbReference type="Proteomes" id="UP000041254"/>
    </source>
</evidence>
<evidence type="ECO:0000259" key="2">
    <source>
        <dbReference type="PROSITE" id="PS50011"/>
    </source>
</evidence>
<feature type="region of interest" description="Disordered" evidence="1">
    <location>
        <begin position="310"/>
        <end position="370"/>
    </location>
</feature>
<feature type="region of interest" description="Disordered" evidence="1">
    <location>
        <begin position="386"/>
        <end position="409"/>
    </location>
</feature>
<gene>
    <name evidence="3" type="ORF">Vbra_15510</name>
</gene>
<dbReference type="AlphaFoldDB" id="A0A0G4FIT7"/>
<keyword evidence="4" id="KW-1185">Reference proteome</keyword>
<feature type="compositionally biased region" description="Pro residues" evidence="1">
    <location>
        <begin position="315"/>
        <end position="325"/>
    </location>
</feature>
<dbReference type="SUPFAM" id="SSF56112">
    <property type="entry name" value="Protein kinase-like (PK-like)"/>
    <property type="match status" value="1"/>
</dbReference>
<dbReference type="Pfam" id="PF00069">
    <property type="entry name" value="Pkinase"/>
    <property type="match status" value="1"/>
</dbReference>
<protein>
    <recommendedName>
        <fullName evidence="2">Protein kinase domain-containing protein</fullName>
    </recommendedName>
</protein>
<dbReference type="Gene3D" id="1.10.510.10">
    <property type="entry name" value="Transferase(Phosphotransferase) domain 1"/>
    <property type="match status" value="1"/>
</dbReference>
<reference evidence="3 4" key="1">
    <citation type="submission" date="2014-11" db="EMBL/GenBank/DDBJ databases">
        <authorList>
            <person name="Zhu J."/>
            <person name="Qi W."/>
            <person name="Song R."/>
        </authorList>
    </citation>
    <scope>NUCLEOTIDE SEQUENCE [LARGE SCALE GENOMIC DNA]</scope>
</reference>
<sequence length="409" mass="44649">MMPPEAAVACVAAADNGGERGGQTANSEGQKCSVPFKLPIVWRYADFWSMLEENDLRLVREADDGGNGLILKVEATWFRGLYEAIKLVPRSNFMEDDPQCTEADFVQKYEAILDLPESPHLCLASGIFQDDDNYYINMEWVRGTDADCGRLGEREAKRIAMGALSGLKVLHDHGMTHADVSLRNIMTSGDRVMLVDFDTVLTPQSSRPTRIIGTAKYLAPECYECLDYSEASDIWAMGVCIYRMLTGRYPFDLRDDGIMTEGKWKALTRGVRFRRTDGVSDAAKDLIRSLLAFNKHDRIASVEAALDHPWFTSPDSPPPHAPPSPAAVSHRPPSPTASDSSSDSSSGSSSSSDSHTSSSHTDIPAAAAAAANHTALRTIGTMGAALGHRGGWCEETDRGHPDRDRGPDR</sequence>
<dbReference type="PANTHER" id="PTHR24345">
    <property type="entry name" value="SERINE/THREONINE-PROTEIN KINASE PLK"/>
    <property type="match status" value="1"/>
</dbReference>
<dbReference type="InterPro" id="IPR011009">
    <property type="entry name" value="Kinase-like_dom_sf"/>
</dbReference>
<dbReference type="STRING" id="1169540.A0A0G4FIT7"/>
<evidence type="ECO:0000313" key="3">
    <source>
        <dbReference type="EMBL" id="CEM13671.1"/>
    </source>
</evidence>
<organism evidence="3 4">
    <name type="scientific">Vitrella brassicaformis (strain CCMP3155)</name>
    <dbReference type="NCBI Taxonomy" id="1169540"/>
    <lineage>
        <taxon>Eukaryota</taxon>
        <taxon>Sar</taxon>
        <taxon>Alveolata</taxon>
        <taxon>Colpodellida</taxon>
        <taxon>Vitrellaceae</taxon>
        <taxon>Vitrella</taxon>
    </lineage>
</organism>
<dbReference type="EMBL" id="CDMY01000447">
    <property type="protein sequence ID" value="CEM13671.1"/>
    <property type="molecule type" value="Genomic_DNA"/>
</dbReference>
<dbReference type="GO" id="GO:0004672">
    <property type="term" value="F:protein kinase activity"/>
    <property type="evidence" value="ECO:0007669"/>
    <property type="project" value="InterPro"/>
</dbReference>
<dbReference type="Proteomes" id="UP000041254">
    <property type="component" value="Unassembled WGS sequence"/>
</dbReference>
<dbReference type="OrthoDB" id="5794026at2759"/>
<accession>A0A0G4FIT7</accession>
<feature type="compositionally biased region" description="Basic and acidic residues" evidence="1">
    <location>
        <begin position="391"/>
        <end position="409"/>
    </location>
</feature>
<dbReference type="InParanoid" id="A0A0G4FIT7"/>
<dbReference type="GO" id="GO:0005634">
    <property type="term" value="C:nucleus"/>
    <property type="evidence" value="ECO:0007669"/>
    <property type="project" value="TreeGrafter"/>
</dbReference>
<dbReference type="PROSITE" id="PS50011">
    <property type="entry name" value="PROTEIN_KINASE_DOM"/>
    <property type="match status" value="1"/>
</dbReference>
<feature type="compositionally biased region" description="Low complexity" evidence="1">
    <location>
        <begin position="338"/>
        <end position="370"/>
    </location>
</feature>
<evidence type="ECO:0000256" key="1">
    <source>
        <dbReference type="SAM" id="MobiDB-lite"/>
    </source>
</evidence>
<feature type="domain" description="Protein kinase" evidence="2">
    <location>
        <begin position="56"/>
        <end position="311"/>
    </location>
</feature>
<dbReference type="PhylomeDB" id="A0A0G4FIT7"/>
<dbReference type="GO" id="GO:0005524">
    <property type="term" value="F:ATP binding"/>
    <property type="evidence" value="ECO:0007669"/>
    <property type="project" value="InterPro"/>
</dbReference>